<dbReference type="PROSITE" id="PS00166">
    <property type="entry name" value="ENOYL_COA_HYDRATASE"/>
    <property type="match status" value="1"/>
</dbReference>
<comment type="similarity">
    <text evidence="1">Belongs to the enoyl-CoA hydratase/isomerase family.</text>
</comment>
<dbReference type="EMBL" id="JAUSWA010000053">
    <property type="protein sequence ID" value="MDQ0497107.1"/>
    <property type="molecule type" value="Genomic_DNA"/>
</dbReference>
<dbReference type="Gene3D" id="6.20.390.20">
    <property type="match status" value="1"/>
</dbReference>
<gene>
    <name evidence="2" type="ORF">QOZ95_005308</name>
</gene>
<organism evidence="2 3">
    <name type="scientific">Paenibacillus brasilensis</name>
    <dbReference type="NCBI Taxonomy" id="128574"/>
    <lineage>
        <taxon>Bacteria</taxon>
        <taxon>Bacillati</taxon>
        <taxon>Bacillota</taxon>
        <taxon>Bacilli</taxon>
        <taxon>Bacillales</taxon>
        <taxon>Paenibacillaceae</taxon>
        <taxon>Paenibacillus</taxon>
    </lineage>
</organism>
<dbReference type="CDD" id="cd06558">
    <property type="entry name" value="crotonase-like"/>
    <property type="match status" value="1"/>
</dbReference>
<protein>
    <submittedName>
        <fullName evidence="2">Polyketide biosynthesis enoyl-CoA hydratase PksI</fullName>
    </submittedName>
</protein>
<reference evidence="2 3" key="1">
    <citation type="submission" date="2023-07" db="EMBL/GenBank/DDBJ databases">
        <title>Genomic Encyclopedia of Type Strains, Phase IV (KMG-IV): sequencing the most valuable type-strain genomes for metagenomic binning, comparative biology and taxonomic classification.</title>
        <authorList>
            <person name="Goeker M."/>
        </authorList>
    </citation>
    <scope>NUCLEOTIDE SEQUENCE [LARGE SCALE GENOMIC DNA]</scope>
    <source>
        <strain evidence="2 3">DSM 14914</strain>
    </source>
</reference>
<dbReference type="InterPro" id="IPR018376">
    <property type="entry name" value="Enoyl-CoA_hyd/isom_CS"/>
</dbReference>
<dbReference type="SUPFAM" id="SSF52096">
    <property type="entry name" value="ClpP/crotonase"/>
    <property type="match status" value="1"/>
</dbReference>
<dbReference type="Pfam" id="PF00378">
    <property type="entry name" value="ECH_1"/>
    <property type="match status" value="1"/>
</dbReference>
<dbReference type="Gene3D" id="3.90.226.10">
    <property type="entry name" value="2-enoyl-CoA Hydratase, Chain A, domain 1"/>
    <property type="match status" value="1"/>
</dbReference>
<dbReference type="InterPro" id="IPR029045">
    <property type="entry name" value="ClpP/crotonase-like_dom_sf"/>
</dbReference>
<sequence length="245" mass="27516">MVELLEIERGIIQVKMQDRIHKNTFTLEMTHGLRQAFKAIEDDSTCKVVILTGYDNYFATGGTQEGLLAIHEGVSRFTDENIYSLALGCKVPVIAAMQGHAVGGGFVMGLFSDFVVLSRESVYTTNFMKYGFTPGMGATYIIPKKLGFSLGEELLLNGGNYRGAELEKRGVPFPTLPRKEVMNYVMDLARQLAEKPRFSLITLKDHLVGPLREQLPKIVEQELIMHEKTFHQAEVKERIINLFGK</sequence>
<evidence type="ECO:0000256" key="1">
    <source>
        <dbReference type="RuleBase" id="RU003707"/>
    </source>
</evidence>
<dbReference type="PANTHER" id="PTHR43459">
    <property type="entry name" value="ENOYL-COA HYDRATASE"/>
    <property type="match status" value="1"/>
</dbReference>
<evidence type="ECO:0000313" key="2">
    <source>
        <dbReference type="EMBL" id="MDQ0497107.1"/>
    </source>
</evidence>
<evidence type="ECO:0000313" key="3">
    <source>
        <dbReference type="Proteomes" id="UP001242811"/>
    </source>
</evidence>
<proteinExistence type="inferred from homology"/>
<dbReference type="PANTHER" id="PTHR43459:SF1">
    <property type="entry name" value="EG:BACN32G11.4 PROTEIN"/>
    <property type="match status" value="1"/>
</dbReference>
<accession>A0ABU0L759</accession>
<dbReference type="Proteomes" id="UP001242811">
    <property type="component" value="Unassembled WGS sequence"/>
</dbReference>
<name>A0ABU0L759_9BACL</name>
<dbReference type="InterPro" id="IPR001753">
    <property type="entry name" value="Enoyl-CoA_hydra/iso"/>
</dbReference>
<keyword evidence="3" id="KW-1185">Reference proteome</keyword>
<dbReference type="NCBIfam" id="NF005496">
    <property type="entry name" value="PRK07110.1"/>
    <property type="match status" value="1"/>
</dbReference>
<comment type="caution">
    <text evidence="2">The sequence shown here is derived from an EMBL/GenBank/DDBJ whole genome shotgun (WGS) entry which is preliminary data.</text>
</comment>